<feature type="region of interest" description="Disordered" evidence="1">
    <location>
        <begin position="332"/>
        <end position="405"/>
    </location>
</feature>
<dbReference type="VEuPathDB" id="TriTrypDB:BSAL_31805"/>
<feature type="region of interest" description="Disordered" evidence="1">
    <location>
        <begin position="444"/>
        <end position="483"/>
    </location>
</feature>
<name>A0A0S4JNB7_BODSA</name>
<gene>
    <name evidence="2" type="ORF">BSAL_31805</name>
</gene>
<sequence>MIRFGKPLPRGVTVMDADPLASLSQKVAHRRDLVTPTVSSSHQRKHQLPPRASTSQQLPVTSTTVSGGGRSSAPNKLQPLRAATGSGAVNGPPPNTTSGIARMVLPVRNSGAVKYNEEIEAHAVANTTAEQLMVEAMLHGRLDRLHLLVSPVLPSRSDDSRVSPERRSPLRGEYVQLDGVNGSGEDAEEAAFGTAVNAIDVPLGSSRTQPLPNKTNEMVYGSKAADVPCLIPTRSQQRISKPLTPSQHQQRGTNNNNMIMATTTVIGQTTIDPPLSSRNIFAAQPLIHTALQQKQQHRAIGHQQSQQDVDTVGGPGRVTAPHNGSVEFNYDEHQHHQQQHNGGGQFWDSSEHGALHRHQEHHAGHHESYASSYPYMSPIGASYNNNGNNNSLASQQQQPQQHRRTHTFADHVATVRGGGAAAAAAVATPPAGSISPFPASTRVLHGSNSAPSQTAVQQQQHQVRADGGVDKHHNAFSGATNDNDADGYGEFVHYAVAVDGARGGQRLTVAKPEFSYLA</sequence>
<evidence type="ECO:0000313" key="2">
    <source>
        <dbReference type="EMBL" id="CUG91386.1"/>
    </source>
</evidence>
<reference evidence="3" key="1">
    <citation type="submission" date="2015-09" db="EMBL/GenBank/DDBJ databases">
        <authorList>
            <consortium name="Pathogen Informatics"/>
        </authorList>
    </citation>
    <scope>NUCLEOTIDE SEQUENCE [LARGE SCALE GENOMIC DNA]</scope>
    <source>
        <strain evidence="3">Lake Konstanz</strain>
    </source>
</reference>
<proteinExistence type="predicted"/>
<feature type="compositionally biased region" description="Polar residues" evidence="1">
    <location>
        <begin position="446"/>
        <end position="456"/>
    </location>
</feature>
<dbReference type="Proteomes" id="UP000051952">
    <property type="component" value="Unassembled WGS sequence"/>
</dbReference>
<evidence type="ECO:0000313" key="3">
    <source>
        <dbReference type="Proteomes" id="UP000051952"/>
    </source>
</evidence>
<feature type="compositionally biased region" description="Low complexity" evidence="1">
    <location>
        <begin position="382"/>
        <end position="400"/>
    </location>
</feature>
<feature type="region of interest" description="Disordered" evidence="1">
    <location>
        <begin position="298"/>
        <end position="320"/>
    </location>
</feature>
<dbReference type="AlphaFoldDB" id="A0A0S4JNB7"/>
<organism evidence="2 3">
    <name type="scientific">Bodo saltans</name>
    <name type="common">Flagellated protozoan</name>
    <dbReference type="NCBI Taxonomy" id="75058"/>
    <lineage>
        <taxon>Eukaryota</taxon>
        <taxon>Discoba</taxon>
        <taxon>Euglenozoa</taxon>
        <taxon>Kinetoplastea</taxon>
        <taxon>Metakinetoplastina</taxon>
        <taxon>Eubodonida</taxon>
        <taxon>Bodonidae</taxon>
        <taxon>Bodo</taxon>
    </lineage>
</organism>
<accession>A0A0S4JNB7</accession>
<feature type="compositionally biased region" description="Basic and acidic residues" evidence="1">
    <location>
        <begin position="463"/>
        <end position="473"/>
    </location>
</feature>
<feature type="region of interest" description="Disordered" evidence="1">
    <location>
        <begin position="31"/>
        <end position="100"/>
    </location>
</feature>
<protein>
    <submittedName>
        <fullName evidence="2">Uncharacterized protein</fullName>
    </submittedName>
</protein>
<keyword evidence="3" id="KW-1185">Reference proteome</keyword>
<evidence type="ECO:0000256" key="1">
    <source>
        <dbReference type="SAM" id="MobiDB-lite"/>
    </source>
</evidence>
<dbReference type="EMBL" id="CYKH01001916">
    <property type="protein sequence ID" value="CUG91386.1"/>
    <property type="molecule type" value="Genomic_DNA"/>
</dbReference>